<reference evidence="2" key="2">
    <citation type="submission" date="2020-09" db="EMBL/GenBank/DDBJ databases">
        <authorList>
            <person name="Sun Q."/>
            <person name="Zhou Y."/>
        </authorList>
    </citation>
    <scope>NUCLEOTIDE SEQUENCE</scope>
    <source>
        <strain evidence="2">CGMCC 1.12751</strain>
    </source>
</reference>
<protein>
    <submittedName>
        <fullName evidence="2">Uncharacterized protein</fullName>
    </submittedName>
</protein>
<feature type="compositionally biased region" description="Gly residues" evidence="1">
    <location>
        <begin position="142"/>
        <end position="159"/>
    </location>
</feature>
<proteinExistence type="predicted"/>
<evidence type="ECO:0000313" key="3">
    <source>
        <dbReference type="Proteomes" id="UP000625976"/>
    </source>
</evidence>
<accession>A0A917LN54</accession>
<organism evidence="2 3">
    <name type="scientific">Bizionia arctica</name>
    <dbReference type="NCBI Taxonomy" id="1495645"/>
    <lineage>
        <taxon>Bacteria</taxon>
        <taxon>Pseudomonadati</taxon>
        <taxon>Bacteroidota</taxon>
        <taxon>Flavobacteriia</taxon>
        <taxon>Flavobacteriales</taxon>
        <taxon>Flavobacteriaceae</taxon>
        <taxon>Bizionia</taxon>
    </lineage>
</organism>
<dbReference type="Proteomes" id="UP000625976">
    <property type="component" value="Unassembled WGS sequence"/>
</dbReference>
<dbReference type="EMBL" id="BMFQ01000002">
    <property type="protein sequence ID" value="GGG45036.1"/>
    <property type="molecule type" value="Genomic_DNA"/>
</dbReference>
<comment type="caution">
    <text evidence="2">The sequence shown here is derived from an EMBL/GenBank/DDBJ whole genome shotgun (WGS) entry which is preliminary data.</text>
</comment>
<dbReference type="AlphaFoldDB" id="A0A917LN54"/>
<reference evidence="2" key="1">
    <citation type="journal article" date="2014" name="Int. J. Syst. Evol. Microbiol.">
        <title>Complete genome sequence of Corynebacterium casei LMG S-19264T (=DSM 44701T), isolated from a smear-ripened cheese.</title>
        <authorList>
            <consortium name="US DOE Joint Genome Institute (JGI-PGF)"/>
            <person name="Walter F."/>
            <person name="Albersmeier A."/>
            <person name="Kalinowski J."/>
            <person name="Ruckert C."/>
        </authorList>
    </citation>
    <scope>NUCLEOTIDE SEQUENCE</scope>
    <source>
        <strain evidence="2">CGMCC 1.12751</strain>
    </source>
</reference>
<keyword evidence="3" id="KW-1185">Reference proteome</keyword>
<name>A0A917LN54_9FLAO</name>
<sequence length="168" mass="18228">MKKFSLLILGILIGALATYFYCSKSNLEQPEVAVVAPKGLITPEEAKTLDQAFNSRHALISDSIVLRPDNRSSWWSLKDMRDYLNYAENESKELGYTMDGVRVYLGAYPTNKQVGYTTMFLVPTGVENISQGNSTLFNMLSPGGGDVPGGSGLNDGVGGNPPSSNYPH</sequence>
<dbReference type="RefSeq" id="WP_188463596.1">
    <property type="nucleotide sequence ID" value="NZ_BMFQ01000002.1"/>
</dbReference>
<evidence type="ECO:0000313" key="2">
    <source>
        <dbReference type="EMBL" id="GGG45036.1"/>
    </source>
</evidence>
<feature type="region of interest" description="Disordered" evidence="1">
    <location>
        <begin position="140"/>
        <end position="168"/>
    </location>
</feature>
<gene>
    <name evidence="2" type="ORF">GCM10010976_15800</name>
</gene>
<evidence type="ECO:0000256" key="1">
    <source>
        <dbReference type="SAM" id="MobiDB-lite"/>
    </source>
</evidence>